<proteinExistence type="predicted"/>
<dbReference type="EMBL" id="BAABJP010000015">
    <property type="protein sequence ID" value="GAA5158059.1"/>
    <property type="molecule type" value="Genomic_DNA"/>
</dbReference>
<dbReference type="Proteomes" id="UP001428817">
    <property type="component" value="Unassembled WGS sequence"/>
</dbReference>
<gene>
    <name evidence="1" type="ORF">GCM10023321_37220</name>
</gene>
<reference evidence="2" key="1">
    <citation type="journal article" date="2019" name="Int. J. Syst. Evol. Microbiol.">
        <title>The Global Catalogue of Microorganisms (GCM) 10K type strain sequencing project: providing services to taxonomists for standard genome sequencing and annotation.</title>
        <authorList>
            <consortium name="The Broad Institute Genomics Platform"/>
            <consortium name="The Broad Institute Genome Sequencing Center for Infectious Disease"/>
            <person name="Wu L."/>
            <person name="Ma J."/>
        </authorList>
    </citation>
    <scope>NUCLEOTIDE SEQUENCE [LARGE SCALE GENOMIC DNA]</scope>
    <source>
        <strain evidence="2">JCM 18303</strain>
    </source>
</reference>
<keyword evidence="2" id="KW-1185">Reference proteome</keyword>
<name>A0ABP9Q844_9PSEU</name>
<accession>A0ABP9Q844</accession>
<protein>
    <submittedName>
        <fullName evidence="1">Uncharacterized protein</fullName>
    </submittedName>
</protein>
<evidence type="ECO:0000313" key="1">
    <source>
        <dbReference type="EMBL" id="GAA5158059.1"/>
    </source>
</evidence>
<evidence type="ECO:0000313" key="2">
    <source>
        <dbReference type="Proteomes" id="UP001428817"/>
    </source>
</evidence>
<comment type="caution">
    <text evidence="1">The sequence shown here is derived from an EMBL/GenBank/DDBJ whole genome shotgun (WGS) entry which is preliminary data.</text>
</comment>
<sequence>MAIPLRGAWTGNRGVLHEGREIVRPHRGNLWITCALEFRGRWREQWLPNRWTHLYFHDEAVSFAAGHRPCGECRHADYQAYRRAWTESVGGAPPSAGEMNRRLHAERLVAGTRRRRLHPMPWRDLPDGTFVLAGPTPASRHSQHTESALPAHRADPELVLGGELVTWAHHGYRGRRPRPGRGEVDVITPPATVAVLRAGYPVQIDPGATG</sequence>
<organism evidence="1 2">
    <name type="scientific">Pseudonocardia eucalypti</name>
    <dbReference type="NCBI Taxonomy" id="648755"/>
    <lineage>
        <taxon>Bacteria</taxon>
        <taxon>Bacillati</taxon>
        <taxon>Actinomycetota</taxon>
        <taxon>Actinomycetes</taxon>
        <taxon>Pseudonocardiales</taxon>
        <taxon>Pseudonocardiaceae</taxon>
        <taxon>Pseudonocardia</taxon>
    </lineage>
</organism>